<keyword evidence="11" id="KW-0732">Signal</keyword>
<keyword evidence="8 10" id="KW-0119">Carbohydrate metabolism</keyword>
<keyword evidence="14" id="KW-1185">Reference proteome</keyword>
<comment type="subcellular location">
    <subcellularLocation>
        <location evidence="2">Secreted</location>
    </subcellularLocation>
</comment>
<evidence type="ECO:0000256" key="7">
    <source>
        <dbReference type="ARBA" id="ARBA00022801"/>
    </source>
</evidence>
<organism evidence="13 14">
    <name type="scientific">Physocladia obscura</name>
    <dbReference type="NCBI Taxonomy" id="109957"/>
    <lineage>
        <taxon>Eukaryota</taxon>
        <taxon>Fungi</taxon>
        <taxon>Fungi incertae sedis</taxon>
        <taxon>Chytridiomycota</taxon>
        <taxon>Chytridiomycota incertae sedis</taxon>
        <taxon>Chytridiomycetes</taxon>
        <taxon>Chytridiales</taxon>
        <taxon>Chytriomycetaceae</taxon>
        <taxon>Physocladia</taxon>
    </lineage>
</organism>
<feature type="signal peptide" evidence="11">
    <location>
        <begin position="1"/>
        <end position="17"/>
    </location>
</feature>
<comment type="similarity">
    <text evidence="4 10">Belongs to the glycosyl hydrolase 10 (cellulase F) family.</text>
</comment>
<dbReference type="GO" id="GO:0031176">
    <property type="term" value="F:endo-1,4-beta-xylanase activity"/>
    <property type="evidence" value="ECO:0007669"/>
    <property type="project" value="UniProtKB-EC"/>
</dbReference>
<evidence type="ECO:0000256" key="2">
    <source>
        <dbReference type="ARBA" id="ARBA00004613"/>
    </source>
</evidence>
<evidence type="ECO:0000256" key="8">
    <source>
        <dbReference type="ARBA" id="ARBA00023277"/>
    </source>
</evidence>
<dbReference type="InterPro" id="IPR001000">
    <property type="entry name" value="GH10_dom"/>
</dbReference>
<dbReference type="Gene3D" id="3.20.20.80">
    <property type="entry name" value="Glycosidases"/>
    <property type="match status" value="1"/>
</dbReference>
<dbReference type="PANTHER" id="PTHR31490">
    <property type="entry name" value="GLYCOSYL HYDROLASE"/>
    <property type="match status" value="1"/>
</dbReference>
<comment type="catalytic activity">
    <reaction evidence="1 10">
        <text>Endohydrolysis of (1-&gt;4)-beta-D-xylosidic linkages in xylans.</text>
        <dbReference type="EC" id="3.2.1.8"/>
    </reaction>
</comment>
<dbReference type="SMART" id="SM00633">
    <property type="entry name" value="Glyco_10"/>
    <property type="match status" value="1"/>
</dbReference>
<keyword evidence="5" id="KW-0964">Secreted</keyword>
<evidence type="ECO:0000256" key="6">
    <source>
        <dbReference type="ARBA" id="ARBA00022651"/>
    </source>
</evidence>
<keyword evidence="6" id="KW-0858">Xylan degradation</keyword>
<comment type="pathway">
    <text evidence="3">Glycan degradation; xylan degradation.</text>
</comment>
<keyword evidence="7 10" id="KW-0378">Hydrolase</keyword>
<dbReference type="Proteomes" id="UP001211907">
    <property type="component" value="Unassembled WGS sequence"/>
</dbReference>
<dbReference type="PRINTS" id="PR00134">
    <property type="entry name" value="GLHYDRLASE10"/>
</dbReference>
<reference evidence="13" key="1">
    <citation type="submission" date="2020-05" db="EMBL/GenBank/DDBJ databases">
        <title>Phylogenomic resolution of chytrid fungi.</title>
        <authorList>
            <person name="Stajich J.E."/>
            <person name="Amses K."/>
            <person name="Simmons R."/>
            <person name="Seto K."/>
            <person name="Myers J."/>
            <person name="Bonds A."/>
            <person name="Quandt C.A."/>
            <person name="Barry K."/>
            <person name="Liu P."/>
            <person name="Grigoriev I."/>
            <person name="Longcore J.E."/>
            <person name="James T.Y."/>
        </authorList>
    </citation>
    <scope>NUCLEOTIDE SEQUENCE</scope>
    <source>
        <strain evidence="13">JEL0513</strain>
    </source>
</reference>
<keyword evidence="10" id="KW-0326">Glycosidase</keyword>
<dbReference type="PROSITE" id="PS51760">
    <property type="entry name" value="GH10_2"/>
    <property type="match status" value="1"/>
</dbReference>
<feature type="chain" id="PRO_5041911851" description="Beta-xylanase" evidence="11">
    <location>
        <begin position="18"/>
        <end position="395"/>
    </location>
</feature>
<dbReference type="Pfam" id="PF00331">
    <property type="entry name" value="Glyco_hydro_10"/>
    <property type="match status" value="1"/>
</dbReference>
<dbReference type="EC" id="3.2.1.8" evidence="10"/>
<evidence type="ECO:0000256" key="5">
    <source>
        <dbReference type="ARBA" id="ARBA00022525"/>
    </source>
</evidence>
<evidence type="ECO:0000256" key="3">
    <source>
        <dbReference type="ARBA" id="ARBA00004851"/>
    </source>
</evidence>
<dbReference type="AlphaFoldDB" id="A0AAD5T8P8"/>
<evidence type="ECO:0000259" key="12">
    <source>
        <dbReference type="PROSITE" id="PS51760"/>
    </source>
</evidence>
<accession>A0AAD5T8P8</accession>
<protein>
    <recommendedName>
        <fullName evidence="10">Beta-xylanase</fullName>
        <ecNumber evidence="10">3.2.1.8</ecNumber>
    </recommendedName>
</protein>
<name>A0AAD5T8P8_9FUNG</name>
<proteinExistence type="inferred from homology"/>
<evidence type="ECO:0000313" key="13">
    <source>
        <dbReference type="EMBL" id="KAJ3126706.1"/>
    </source>
</evidence>
<evidence type="ECO:0000256" key="4">
    <source>
        <dbReference type="ARBA" id="ARBA00007495"/>
    </source>
</evidence>
<dbReference type="InterPro" id="IPR044846">
    <property type="entry name" value="GH10"/>
</dbReference>
<dbReference type="InterPro" id="IPR017853">
    <property type="entry name" value="GH"/>
</dbReference>
<sequence length="395" mass="41945">MKLSFVLFSIMASNAIAQTTPLKTLASRVGKYFGCEIGQEALSDTQLTALTAAQCSVTTPENEMKWDATEPSQGVFTFTAGDAIVSFAAANGISVRGHNLVWGSQLPSWVTNTAWTNATLIAAMTNHITNVVTHYKGKVIHWDVVNEPFNGDGSYASDVFYNTIGSEYIPIALKAARAADPNVKLFINDYNLDYSSAKLTAMVNLVKSLHARGIPIDGIGSESHLIVGNVSPSGYASTIAQMAGAFPGALVAITELDLRMPTPASAANLAQQETDYYSVVSACVQYSACIGVETWGISDKYSWISSTFSGYGAALPYDANFNPKSAVTGIVNGFASGSPEVVAQPSGANAVDFSGPVLLAVPPQLAHRKLVIHTIPSVFEVKSSFFLFTLLIVLF</sequence>
<evidence type="ECO:0000256" key="1">
    <source>
        <dbReference type="ARBA" id="ARBA00000681"/>
    </source>
</evidence>
<keyword evidence="9 10" id="KW-0624">Polysaccharide degradation</keyword>
<dbReference type="SUPFAM" id="SSF51445">
    <property type="entry name" value="(Trans)glycosidases"/>
    <property type="match status" value="1"/>
</dbReference>
<dbReference type="EMBL" id="JADGJH010000544">
    <property type="protein sequence ID" value="KAJ3126706.1"/>
    <property type="molecule type" value="Genomic_DNA"/>
</dbReference>
<evidence type="ECO:0000313" key="14">
    <source>
        <dbReference type="Proteomes" id="UP001211907"/>
    </source>
</evidence>
<evidence type="ECO:0000256" key="9">
    <source>
        <dbReference type="ARBA" id="ARBA00023326"/>
    </source>
</evidence>
<evidence type="ECO:0000256" key="11">
    <source>
        <dbReference type="SAM" id="SignalP"/>
    </source>
</evidence>
<dbReference type="GO" id="GO:0005576">
    <property type="term" value="C:extracellular region"/>
    <property type="evidence" value="ECO:0007669"/>
    <property type="project" value="UniProtKB-SubCell"/>
</dbReference>
<dbReference type="PANTHER" id="PTHR31490:SF35">
    <property type="entry name" value="ENDO-1,4-BETA-XYLANASE"/>
    <property type="match status" value="1"/>
</dbReference>
<comment type="caution">
    <text evidence="13">The sequence shown here is derived from an EMBL/GenBank/DDBJ whole genome shotgun (WGS) entry which is preliminary data.</text>
</comment>
<dbReference type="GO" id="GO:0045493">
    <property type="term" value="P:xylan catabolic process"/>
    <property type="evidence" value="ECO:0007669"/>
    <property type="project" value="UniProtKB-KW"/>
</dbReference>
<feature type="domain" description="GH10" evidence="12">
    <location>
        <begin position="19"/>
        <end position="333"/>
    </location>
</feature>
<gene>
    <name evidence="13" type="ORF">HK100_010106</name>
</gene>
<evidence type="ECO:0000256" key="10">
    <source>
        <dbReference type="RuleBase" id="RU361174"/>
    </source>
</evidence>